<evidence type="ECO:0000313" key="3">
    <source>
        <dbReference type="Proteomes" id="UP000729402"/>
    </source>
</evidence>
<dbReference type="Proteomes" id="UP000729402">
    <property type="component" value="Unassembled WGS sequence"/>
</dbReference>
<reference evidence="2" key="2">
    <citation type="submission" date="2021-02" db="EMBL/GenBank/DDBJ databases">
        <authorList>
            <person name="Kimball J.A."/>
            <person name="Haas M.W."/>
            <person name="Macchietto M."/>
            <person name="Kono T."/>
            <person name="Duquette J."/>
            <person name="Shao M."/>
        </authorList>
    </citation>
    <scope>NUCLEOTIDE SEQUENCE</scope>
    <source>
        <tissue evidence="2">Fresh leaf tissue</tissue>
    </source>
</reference>
<evidence type="ECO:0000313" key="2">
    <source>
        <dbReference type="EMBL" id="KAG8072022.1"/>
    </source>
</evidence>
<comment type="caution">
    <text evidence="2">The sequence shown here is derived from an EMBL/GenBank/DDBJ whole genome shotgun (WGS) entry which is preliminary data.</text>
</comment>
<gene>
    <name evidence="2" type="ORF">GUJ93_ZPchr0006g45474</name>
</gene>
<keyword evidence="3" id="KW-1185">Reference proteome</keyword>
<dbReference type="AlphaFoldDB" id="A0A8J5SUX2"/>
<feature type="compositionally biased region" description="Gly residues" evidence="1">
    <location>
        <begin position="1"/>
        <end position="10"/>
    </location>
</feature>
<organism evidence="2 3">
    <name type="scientific">Zizania palustris</name>
    <name type="common">Northern wild rice</name>
    <dbReference type="NCBI Taxonomy" id="103762"/>
    <lineage>
        <taxon>Eukaryota</taxon>
        <taxon>Viridiplantae</taxon>
        <taxon>Streptophyta</taxon>
        <taxon>Embryophyta</taxon>
        <taxon>Tracheophyta</taxon>
        <taxon>Spermatophyta</taxon>
        <taxon>Magnoliopsida</taxon>
        <taxon>Liliopsida</taxon>
        <taxon>Poales</taxon>
        <taxon>Poaceae</taxon>
        <taxon>BOP clade</taxon>
        <taxon>Oryzoideae</taxon>
        <taxon>Oryzeae</taxon>
        <taxon>Zizaniinae</taxon>
        <taxon>Zizania</taxon>
    </lineage>
</organism>
<feature type="region of interest" description="Disordered" evidence="1">
    <location>
        <begin position="1"/>
        <end position="45"/>
    </location>
</feature>
<dbReference type="EMBL" id="JAAALK010000283">
    <property type="protein sequence ID" value="KAG8072022.1"/>
    <property type="molecule type" value="Genomic_DNA"/>
</dbReference>
<name>A0A8J5SUX2_ZIZPA</name>
<reference evidence="2" key="1">
    <citation type="journal article" date="2021" name="bioRxiv">
        <title>Whole Genome Assembly and Annotation of Northern Wild Rice, Zizania palustris L., Supports a Whole Genome Duplication in the Zizania Genus.</title>
        <authorList>
            <person name="Haas M."/>
            <person name="Kono T."/>
            <person name="Macchietto M."/>
            <person name="Millas R."/>
            <person name="McGilp L."/>
            <person name="Shao M."/>
            <person name="Duquette J."/>
            <person name="Hirsch C.N."/>
            <person name="Kimball J."/>
        </authorList>
    </citation>
    <scope>NUCLEOTIDE SEQUENCE</scope>
    <source>
        <tissue evidence="2">Fresh leaf tissue</tissue>
    </source>
</reference>
<protein>
    <submittedName>
        <fullName evidence="2">Uncharacterized protein</fullName>
    </submittedName>
</protein>
<proteinExistence type="predicted"/>
<accession>A0A8J5SUX2</accession>
<evidence type="ECO:0000256" key="1">
    <source>
        <dbReference type="SAM" id="MobiDB-lite"/>
    </source>
</evidence>
<sequence>MRAAGAGGGAPTQPREAGRPAVPRSGKGAGGGGRGGERRRAAGQEAMEAVGFGTESAGAGGLCYGGWWWGRGALDCGWKAQSGVGLKM</sequence>